<keyword evidence="1" id="KW-0175">Coiled coil</keyword>
<dbReference type="InterPro" id="IPR039976">
    <property type="entry name" value="WIT1/WIT2"/>
</dbReference>
<protein>
    <submittedName>
        <fullName evidence="5">WPP domain-interacting tail-anchored protein 1-like isoform X1</fullName>
    </submittedName>
</protein>
<dbReference type="KEGG" id="nnu:104608820"/>
<evidence type="ECO:0000256" key="1">
    <source>
        <dbReference type="SAM" id="Coils"/>
    </source>
</evidence>
<dbReference type="STRING" id="4432.A0A1U8AY57"/>
<keyword evidence="2" id="KW-1133">Transmembrane helix</keyword>
<dbReference type="FunCoup" id="A0A1U8AY57">
    <property type="interactions" value="1529"/>
</dbReference>
<accession>A0A1U8AY57</accession>
<dbReference type="PANTHER" id="PTHR35705:SF1">
    <property type="entry name" value="WPP DOMAIN-INTERACTING TAIL-ANCHORED PROTEIN 1"/>
    <property type="match status" value="1"/>
</dbReference>
<evidence type="ECO:0000313" key="5">
    <source>
        <dbReference type="RefSeq" id="XP_010273214.1"/>
    </source>
</evidence>
<keyword evidence="2" id="KW-0812">Transmembrane</keyword>
<feature type="coiled-coil region" evidence="1">
    <location>
        <begin position="147"/>
        <end position="181"/>
    </location>
</feature>
<reference evidence="5" key="1">
    <citation type="submission" date="2025-08" db="UniProtKB">
        <authorList>
            <consortium name="RefSeq"/>
        </authorList>
    </citation>
    <scope>IDENTIFICATION</scope>
</reference>
<feature type="domain" description="WIT1/2 N-terminal helical bundle" evidence="3">
    <location>
        <begin position="48"/>
        <end position="185"/>
    </location>
</feature>
<proteinExistence type="predicted"/>
<dbReference type="eggNOG" id="ENOG502QPXD">
    <property type="taxonomic scope" value="Eukaryota"/>
</dbReference>
<keyword evidence="4" id="KW-1185">Reference proteome</keyword>
<organism evidence="4 5">
    <name type="scientific">Nelumbo nucifera</name>
    <name type="common">Sacred lotus</name>
    <dbReference type="NCBI Taxonomy" id="4432"/>
    <lineage>
        <taxon>Eukaryota</taxon>
        <taxon>Viridiplantae</taxon>
        <taxon>Streptophyta</taxon>
        <taxon>Embryophyta</taxon>
        <taxon>Tracheophyta</taxon>
        <taxon>Spermatophyta</taxon>
        <taxon>Magnoliopsida</taxon>
        <taxon>Proteales</taxon>
        <taxon>Nelumbonaceae</taxon>
        <taxon>Nelumbo</taxon>
    </lineage>
</organism>
<name>A0A1U8AY57_NELNU</name>
<sequence length="736" mass="82897">MADDATDTEHKIIAVEGVDAGDVEVEPENVCSSGEVSSSGEAVREVGTGGEILTRVELDLAYSSEKLVNLDMLLMHVAAREGDFEAFSVENDDIEADSAKKALEFHLLSGILDSEVRELDGFMDSLQLEIVDARRRISSCEHPGEFFLEMEAKLHDSEESLKQSKDQVREMIEQSAKFQRELSAFGEQKNLDDGKGADFPESGQLSDMNAELKMQTAEQQRHILRMLERSLARELDLEKKLAESRQNKEEMKLKLHSTEQELLCMEEAEKITSWRLFEAENATEVLKGITKELMGRLQVVQFNLNGSIQREGEVRSKLQDCIEQLKAKESVLQKLETSNAELDSFLLTETNRLKAILKEAENRYISVNSEAFTLREKASVLEEQLKESEIQLHIAKAEIEASQEQHDALCSELSEMDNTIEDLKKNLSKAVNRAESAEAKCKLLTETNLELNEELGFLKSGGNNMEKKNLIERQLREYEVELQNAKASAEASQKQQNMLYSMENLIKDLKSKVSKAESQTESAEAKCNLLSETNMELNDEISFLRNRMECLELSLHQADNTKIATAKDISIRTKVIVDLVMQLALERERVQKQLTSLMEENRILAQKLQYRKKDVAKAMSYDVNGNDRKILFCKDSLVTDTSTKSPKEVIIESSAASFQVEKPAKATSVNETEVDPACSTGNATNEASKVDTVRTIEAGQLNFKYVFMAVFILLISVLAVYLFQQDSCPFSQLKNK</sequence>
<dbReference type="InterPro" id="IPR058610">
    <property type="entry name" value="WIT1_2_N"/>
</dbReference>
<dbReference type="AlphaFoldDB" id="A0A1U8AY57"/>
<dbReference type="OrthoDB" id="1936068at2759"/>
<gene>
    <name evidence="5" type="primary">LOC104608820</name>
</gene>
<dbReference type="OMA" id="IDNCIGQ"/>
<feature type="coiled-coil region" evidence="1">
    <location>
        <begin position="318"/>
        <end position="607"/>
    </location>
</feature>
<dbReference type="InParanoid" id="A0A1U8AY57"/>
<dbReference type="SUPFAM" id="SSF57997">
    <property type="entry name" value="Tropomyosin"/>
    <property type="match status" value="1"/>
</dbReference>
<feature type="coiled-coil region" evidence="1">
    <location>
        <begin position="234"/>
        <end position="268"/>
    </location>
</feature>
<feature type="transmembrane region" description="Helical" evidence="2">
    <location>
        <begin position="705"/>
        <end position="723"/>
    </location>
</feature>
<dbReference type="PANTHER" id="PTHR35705">
    <property type="entry name" value="WPP DOMAIN-INTERACTING TAIL-ANCHORED PROTEIN 1"/>
    <property type="match status" value="1"/>
</dbReference>
<dbReference type="RefSeq" id="XP_010273214.1">
    <property type="nucleotide sequence ID" value="XM_010274912.2"/>
</dbReference>
<keyword evidence="2" id="KW-0472">Membrane</keyword>
<dbReference type="Proteomes" id="UP000189703">
    <property type="component" value="Unplaced"/>
</dbReference>
<evidence type="ECO:0000256" key="2">
    <source>
        <dbReference type="SAM" id="Phobius"/>
    </source>
</evidence>
<dbReference type="GeneID" id="104608820"/>
<dbReference type="Pfam" id="PF26581">
    <property type="entry name" value="WIT1_2_N"/>
    <property type="match status" value="1"/>
</dbReference>
<evidence type="ECO:0000313" key="4">
    <source>
        <dbReference type="Proteomes" id="UP000189703"/>
    </source>
</evidence>
<evidence type="ECO:0000259" key="3">
    <source>
        <dbReference type="Pfam" id="PF26581"/>
    </source>
</evidence>